<evidence type="ECO:0000256" key="2">
    <source>
        <dbReference type="ARBA" id="ARBA00022448"/>
    </source>
</evidence>
<name>A0ABP3TE69_9GAMM</name>
<keyword evidence="2" id="KW-0813">Transport</keyword>
<dbReference type="EMBL" id="BAAAET010000002">
    <property type="protein sequence ID" value="GAA0692449.1"/>
    <property type="molecule type" value="Genomic_DNA"/>
</dbReference>
<proteinExistence type="inferred from homology"/>
<dbReference type="PANTHER" id="PTHR34596:SF2">
    <property type="entry name" value="CHITOPORIN"/>
    <property type="match status" value="1"/>
</dbReference>
<evidence type="ECO:0000256" key="1">
    <source>
        <dbReference type="ARBA" id="ARBA00009075"/>
    </source>
</evidence>
<reference evidence="6" key="1">
    <citation type="journal article" date="2019" name="Int. J. Syst. Evol. Microbiol.">
        <title>The Global Catalogue of Microorganisms (GCM) 10K type strain sequencing project: providing services to taxonomists for standard genome sequencing and annotation.</title>
        <authorList>
            <consortium name="The Broad Institute Genomics Platform"/>
            <consortium name="The Broad Institute Genome Sequencing Center for Infectious Disease"/>
            <person name="Wu L."/>
            <person name="Ma J."/>
        </authorList>
    </citation>
    <scope>NUCLEOTIDE SEQUENCE [LARGE SCALE GENOMIC DNA]</scope>
    <source>
        <strain evidence="6">JCM 15134</strain>
    </source>
</reference>
<dbReference type="PANTHER" id="PTHR34596">
    <property type="entry name" value="CHITOPORIN"/>
    <property type="match status" value="1"/>
</dbReference>
<comment type="caution">
    <text evidence="5">The sequence shown here is derived from an EMBL/GenBank/DDBJ whole genome shotgun (WGS) entry which is preliminary data.</text>
</comment>
<evidence type="ECO:0000256" key="3">
    <source>
        <dbReference type="ARBA" id="ARBA00022729"/>
    </source>
</evidence>
<keyword evidence="6" id="KW-1185">Reference proteome</keyword>
<feature type="chain" id="PRO_5046420176" evidence="4">
    <location>
        <begin position="23"/>
        <end position="438"/>
    </location>
</feature>
<dbReference type="RefSeq" id="WP_343805345.1">
    <property type="nucleotide sequence ID" value="NZ_BAAAET010000002.1"/>
</dbReference>
<dbReference type="Pfam" id="PF03573">
    <property type="entry name" value="OprD"/>
    <property type="match status" value="1"/>
</dbReference>
<sequence length="438" mass="48763">MNNKIIPLALAVGLGASLNAHASVFLDNDVLTLTYKNYYWNEDPNRYGSIEGGSTRDEWVHAALLDYSTGYIDGWVKFDYGFAVADQLVIGSDVTDVSNLPSNSDDITDPHSMASTQTAYLSVRYPGDAFALTAGAGKKRRSSLLYDDSNSRILPSTTVGYDLSADIDKLTLYYTRFDKHSPRNDDNWGDSLENFLGEKIDHVSYYGAQYRFDNGLVLDAMELEAKDYLRERYLKAGYSMPLSDEGSLQMSFVYGNQQDAGHLFERDGLGGYSPAGELDVDFYDAGIDYQRGPYTLSLNYLTVKGGDFNRVLFSTDHGTWATSGNNWSYNGLENEQMVRVGLGTDFSQLGIPGLFWLVQGITSNNASGYDNFSRKELVSYLSYDFQGALNGLNISWYADIHRAKGEVDGITRNVAVVGPAGLERKDVNRFYLTYSKQF</sequence>
<comment type="similarity">
    <text evidence="1">Belongs to the outer membrane porin (Opr) (TC 1.B.25) family.</text>
</comment>
<dbReference type="InterPro" id="IPR005318">
    <property type="entry name" value="OM_porin_bac"/>
</dbReference>
<evidence type="ECO:0000313" key="6">
    <source>
        <dbReference type="Proteomes" id="UP001499915"/>
    </source>
</evidence>
<dbReference type="Proteomes" id="UP001499915">
    <property type="component" value="Unassembled WGS sequence"/>
</dbReference>
<feature type="signal peptide" evidence="4">
    <location>
        <begin position="1"/>
        <end position="22"/>
    </location>
</feature>
<gene>
    <name evidence="5" type="ORF">GCM10009104_19470</name>
</gene>
<protein>
    <submittedName>
        <fullName evidence="5">OprD family porin</fullName>
    </submittedName>
</protein>
<organism evidence="5 6">
    <name type="scientific">Marinobacterium maritimum</name>
    <dbReference type="NCBI Taxonomy" id="500162"/>
    <lineage>
        <taxon>Bacteria</taxon>
        <taxon>Pseudomonadati</taxon>
        <taxon>Pseudomonadota</taxon>
        <taxon>Gammaproteobacteria</taxon>
        <taxon>Oceanospirillales</taxon>
        <taxon>Oceanospirillaceae</taxon>
        <taxon>Marinobacterium</taxon>
    </lineage>
</organism>
<evidence type="ECO:0000313" key="5">
    <source>
        <dbReference type="EMBL" id="GAA0692449.1"/>
    </source>
</evidence>
<keyword evidence="3 4" id="KW-0732">Signal</keyword>
<evidence type="ECO:0000256" key="4">
    <source>
        <dbReference type="SAM" id="SignalP"/>
    </source>
</evidence>
<dbReference type="Gene3D" id="2.40.160.10">
    <property type="entry name" value="Porin"/>
    <property type="match status" value="1"/>
</dbReference>
<dbReference type="InterPro" id="IPR023614">
    <property type="entry name" value="Porin_dom_sf"/>
</dbReference>
<accession>A0ABP3TE69</accession>